<evidence type="ECO:0000313" key="7">
    <source>
        <dbReference type="Proteomes" id="UP000298412"/>
    </source>
</evidence>
<dbReference type="AlphaFoldDB" id="A0A4R8WNJ8"/>
<dbReference type="Gene3D" id="3.40.50.300">
    <property type="entry name" value="P-loop containing nucleotide triphosphate hydrolases"/>
    <property type="match status" value="1"/>
</dbReference>
<dbReference type="InterPro" id="IPR017871">
    <property type="entry name" value="ABC_transporter-like_CS"/>
</dbReference>
<evidence type="ECO:0000256" key="4">
    <source>
        <dbReference type="ARBA" id="ARBA00022840"/>
    </source>
</evidence>
<dbReference type="PANTHER" id="PTHR43335:SF4">
    <property type="entry name" value="ABC TRANSPORTER, ATP-BINDING PROTEIN"/>
    <property type="match status" value="1"/>
</dbReference>
<dbReference type="RefSeq" id="WP_134569125.1">
    <property type="nucleotide sequence ID" value="NZ_SOFP01000075.1"/>
</dbReference>
<dbReference type="InterPro" id="IPR003439">
    <property type="entry name" value="ABC_transporter-like_ATP-bd"/>
</dbReference>
<dbReference type="SUPFAM" id="SSF52540">
    <property type="entry name" value="P-loop containing nucleoside triphosphate hydrolases"/>
    <property type="match status" value="1"/>
</dbReference>
<evidence type="ECO:0000259" key="5">
    <source>
        <dbReference type="PROSITE" id="PS50893"/>
    </source>
</evidence>
<dbReference type="GO" id="GO:0016887">
    <property type="term" value="F:ATP hydrolysis activity"/>
    <property type="evidence" value="ECO:0007669"/>
    <property type="project" value="InterPro"/>
</dbReference>
<proteinExistence type="inferred from homology"/>
<dbReference type="PROSITE" id="PS50893">
    <property type="entry name" value="ABC_TRANSPORTER_2"/>
    <property type="match status" value="1"/>
</dbReference>
<evidence type="ECO:0000313" key="6">
    <source>
        <dbReference type="EMBL" id="TFC10417.1"/>
    </source>
</evidence>
<reference evidence="6 7" key="1">
    <citation type="submission" date="2019-03" db="EMBL/GenBank/DDBJ databases">
        <title>Genomics of glacier-inhabiting Cryobacterium strains.</title>
        <authorList>
            <person name="Liu Q."/>
            <person name="Xin Y.-H."/>
        </authorList>
    </citation>
    <scope>NUCLEOTIDE SEQUENCE [LARGE SCALE GENOMIC DNA]</scope>
    <source>
        <strain evidence="6 7">MDT1-3</strain>
    </source>
</reference>
<dbReference type="OrthoDB" id="9804819at2"/>
<dbReference type="PROSITE" id="PS00211">
    <property type="entry name" value="ABC_TRANSPORTER_1"/>
    <property type="match status" value="1"/>
</dbReference>
<comment type="similarity">
    <text evidence="1">Belongs to the ABC transporter superfamily.</text>
</comment>
<evidence type="ECO:0000256" key="3">
    <source>
        <dbReference type="ARBA" id="ARBA00022741"/>
    </source>
</evidence>
<keyword evidence="4 6" id="KW-0067">ATP-binding</keyword>
<organism evidence="6 7">
    <name type="scientific">Cryobacterium algoritolerans</name>
    <dbReference type="NCBI Taxonomy" id="1259184"/>
    <lineage>
        <taxon>Bacteria</taxon>
        <taxon>Bacillati</taxon>
        <taxon>Actinomycetota</taxon>
        <taxon>Actinomycetes</taxon>
        <taxon>Micrococcales</taxon>
        <taxon>Microbacteriaceae</taxon>
        <taxon>Cryobacterium</taxon>
    </lineage>
</organism>
<gene>
    <name evidence="6" type="ORF">E3O19_15565</name>
</gene>
<evidence type="ECO:0000256" key="2">
    <source>
        <dbReference type="ARBA" id="ARBA00022448"/>
    </source>
</evidence>
<comment type="caution">
    <text evidence="6">The sequence shown here is derived from an EMBL/GenBank/DDBJ whole genome shotgun (WGS) entry which is preliminary data.</text>
</comment>
<protein>
    <submittedName>
        <fullName evidence="6">ABC transporter ATP-binding protein</fullName>
    </submittedName>
</protein>
<dbReference type="GO" id="GO:0005524">
    <property type="term" value="F:ATP binding"/>
    <property type="evidence" value="ECO:0007669"/>
    <property type="project" value="UniProtKB-KW"/>
</dbReference>
<keyword evidence="7" id="KW-1185">Reference proteome</keyword>
<dbReference type="Proteomes" id="UP000298412">
    <property type="component" value="Unassembled WGS sequence"/>
</dbReference>
<dbReference type="PANTHER" id="PTHR43335">
    <property type="entry name" value="ABC TRANSPORTER, ATP-BINDING PROTEIN"/>
    <property type="match status" value="1"/>
</dbReference>
<sequence length="245" mass="26812">MTTSAITTDQLTKSYGPKLALDALTLDVPVGEVFGLLGHNGAGKTTAVNVLTTLLEPTRGSAEVAGVSVTGDPRSVRRAIGYLPENVQFYDNLTVMENLRFFAQLSGLRRPDGRIRDVLRILDFEGHDRQRLGTFSKGMRQRVGIAQAILHSPSVLFLDEPTSGLDPEGVRTLRETIVRLNSEFGMTIFMNTHLRSEVTKTCTSIGILKAGRLVHHDTLERALSAFPGEDSLEAIYFQVESEPAS</sequence>
<evidence type="ECO:0000256" key="1">
    <source>
        <dbReference type="ARBA" id="ARBA00005417"/>
    </source>
</evidence>
<keyword evidence="3" id="KW-0547">Nucleotide-binding</keyword>
<accession>A0A4R8WNJ8</accession>
<keyword evidence="2" id="KW-0813">Transport</keyword>
<dbReference type="InterPro" id="IPR027417">
    <property type="entry name" value="P-loop_NTPase"/>
</dbReference>
<dbReference type="CDD" id="cd03230">
    <property type="entry name" value="ABC_DR_subfamily_A"/>
    <property type="match status" value="1"/>
</dbReference>
<dbReference type="EMBL" id="SOFP01000075">
    <property type="protein sequence ID" value="TFC10417.1"/>
    <property type="molecule type" value="Genomic_DNA"/>
</dbReference>
<feature type="domain" description="ABC transporter" evidence="5">
    <location>
        <begin position="6"/>
        <end position="235"/>
    </location>
</feature>
<name>A0A4R8WNJ8_9MICO</name>
<dbReference type="Pfam" id="PF00005">
    <property type="entry name" value="ABC_tran"/>
    <property type="match status" value="1"/>
</dbReference>
<dbReference type="InterPro" id="IPR003593">
    <property type="entry name" value="AAA+_ATPase"/>
</dbReference>
<dbReference type="SMART" id="SM00382">
    <property type="entry name" value="AAA"/>
    <property type="match status" value="1"/>
</dbReference>